<keyword evidence="1" id="KW-0732">Signal</keyword>
<sequence length="422" mass="44110">MLKRNICASFVIASTVVVGAGRAQANDATSLIGGAILGGIIVNEVNKNKQRQQQQQQQLLQQQRNTTVQRSSVSSSQREANRQVQQALNYFGYNVGTADGVLGSNSRSGIRRYQADMGYSVDGYLDPHERDFLLNSHQRAMAGGNVAPYNQIVATQGYAGLLRTYRNEQLGIATPGTQTAASAVPMPVPAPTQPEPVSTRADTASTALPTFGVSAAQKSMRDQCDQVNVRTAANGGLSAPGKITDPAFALNEQFCLARMQAMSDTTRIEATIPNMSQGQIETQCDGLAQAIAPQIVAIDSAPAAQVIDATRAFLDASGQPLDQLVASGKVCLGAGYRADNAEMALASAVLLSAAGQGGYAEMVSHQLRDGFGAQVASPQVAASWMQVALSSSPVLGQTPERLAVLKATSGGIVPVFPTASGN</sequence>
<proteinExistence type="predicted"/>
<feature type="domain" description="Peptidoglycan binding-like" evidence="2">
    <location>
        <begin position="80"/>
        <end position="127"/>
    </location>
</feature>
<keyword evidence="4" id="KW-1185">Reference proteome</keyword>
<gene>
    <name evidence="3" type="ORF">GCM10010961_22550</name>
</gene>
<evidence type="ECO:0000313" key="4">
    <source>
        <dbReference type="Proteomes" id="UP000611500"/>
    </source>
</evidence>
<dbReference type="Gene3D" id="1.10.101.10">
    <property type="entry name" value="PGBD-like superfamily/PGBD"/>
    <property type="match status" value="1"/>
</dbReference>
<dbReference type="SUPFAM" id="SSF47090">
    <property type="entry name" value="PGBD-like"/>
    <property type="match status" value="1"/>
</dbReference>
<dbReference type="InterPro" id="IPR036366">
    <property type="entry name" value="PGBDSf"/>
</dbReference>
<dbReference type="AlphaFoldDB" id="A0A8J3H8Z6"/>
<evidence type="ECO:0000259" key="2">
    <source>
        <dbReference type="Pfam" id="PF01471"/>
    </source>
</evidence>
<evidence type="ECO:0000256" key="1">
    <source>
        <dbReference type="SAM" id="SignalP"/>
    </source>
</evidence>
<accession>A0A8J3H8Z6</accession>
<dbReference type="InterPro" id="IPR002477">
    <property type="entry name" value="Peptidoglycan-bd-like"/>
</dbReference>
<dbReference type="Pfam" id="PF01471">
    <property type="entry name" value="PG_binding_1"/>
    <property type="match status" value="1"/>
</dbReference>
<name>A0A8J3H8Z6_9RHOB</name>
<reference evidence="3" key="2">
    <citation type="submission" date="2020-09" db="EMBL/GenBank/DDBJ databases">
        <authorList>
            <person name="Sun Q."/>
            <person name="Zhou Y."/>
        </authorList>
    </citation>
    <scope>NUCLEOTIDE SEQUENCE</scope>
    <source>
        <strain evidence="3">CGMCC 1.7081</strain>
    </source>
</reference>
<evidence type="ECO:0000313" key="3">
    <source>
        <dbReference type="EMBL" id="GHG91366.1"/>
    </source>
</evidence>
<dbReference type="EMBL" id="BNAP01000008">
    <property type="protein sequence ID" value="GHG91366.1"/>
    <property type="molecule type" value="Genomic_DNA"/>
</dbReference>
<dbReference type="InterPro" id="IPR036365">
    <property type="entry name" value="PGBD-like_sf"/>
</dbReference>
<dbReference type="RefSeq" id="WP_028093590.1">
    <property type="nucleotide sequence ID" value="NZ_BNAP01000008.1"/>
</dbReference>
<comment type="caution">
    <text evidence="3">The sequence shown here is derived from an EMBL/GenBank/DDBJ whole genome shotgun (WGS) entry which is preliminary data.</text>
</comment>
<organism evidence="3 4">
    <name type="scientific">Pseudodonghicola xiamenensis</name>
    <dbReference type="NCBI Taxonomy" id="337702"/>
    <lineage>
        <taxon>Bacteria</taxon>
        <taxon>Pseudomonadati</taxon>
        <taxon>Pseudomonadota</taxon>
        <taxon>Alphaproteobacteria</taxon>
        <taxon>Rhodobacterales</taxon>
        <taxon>Paracoccaceae</taxon>
        <taxon>Pseudodonghicola</taxon>
    </lineage>
</organism>
<feature type="signal peptide" evidence="1">
    <location>
        <begin position="1"/>
        <end position="25"/>
    </location>
</feature>
<dbReference type="Proteomes" id="UP000611500">
    <property type="component" value="Unassembled WGS sequence"/>
</dbReference>
<feature type="chain" id="PRO_5035162211" evidence="1">
    <location>
        <begin position="26"/>
        <end position="422"/>
    </location>
</feature>
<reference evidence="3" key="1">
    <citation type="journal article" date="2014" name="Int. J. Syst. Evol. Microbiol.">
        <title>Complete genome sequence of Corynebacterium casei LMG S-19264T (=DSM 44701T), isolated from a smear-ripened cheese.</title>
        <authorList>
            <consortium name="US DOE Joint Genome Institute (JGI-PGF)"/>
            <person name="Walter F."/>
            <person name="Albersmeier A."/>
            <person name="Kalinowski J."/>
            <person name="Ruckert C."/>
        </authorList>
    </citation>
    <scope>NUCLEOTIDE SEQUENCE</scope>
    <source>
        <strain evidence="3">CGMCC 1.7081</strain>
    </source>
</reference>
<protein>
    <submittedName>
        <fullName evidence="3">Peptidoglycan-binding protein</fullName>
    </submittedName>
</protein>